<comment type="caution">
    <text evidence="2">The sequence shown here is derived from an EMBL/GenBank/DDBJ whole genome shotgun (WGS) entry which is preliminary data.</text>
</comment>
<feature type="region of interest" description="Disordered" evidence="1">
    <location>
        <begin position="1"/>
        <end position="20"/>
    </location>
</feature>
<gene>
    <name evidence="2" type="ORF">DL762_003624</name>
</gene>
<keyword evidence="3" id="KW-1185">Reference proteome</keyword>
<evidence type="ECO:0000256" key="1">
    <source>
        <dbReference type="SAM" id="MobiDB-lite"/>
    </source>
</evidence>
<dbReference type="InterPro" id="IPR036428">
    <property type="entry name" value="PCD_sf"/>
</dbReference>
<sequence length="132" mass="14335">MASSTTPDISTPKFSAGSDEQALSRMLEPLLELAGRGGRWVLTPSGEGLERSFKFKTFAKTWAYNTTYIRWTTHNPQGMSAKDVELAAVCDDLARDFGEIVEEGSSSSTTYEMRRLADRGAASAGDCCGPKK</sequence>
<evidence type="ECO:0000313" key="2">
    <source>
        <dbReference type="EMBL" id="RYO88698.1"/>
    </source>
</evidence>
<reference evidence="2 3" key="1">
    <citation type="submission" date="2018-06" db="EMBL/GenBank/DDBJ databases">
        <title>Complete Genomes of Monosporascus.</title>
        <authorList>
            <person name="Robinson A.J."/>
            <person name="Natvig D.O."/>
        </authorList>
    </citation>
    <scope>NUCLEOTIDE SEQUENCE [LARGE SCALE GENOMIC DNA]</scope>
    <source>
        <strain evidence="2 3">CBS 609.92</strain>
    </source>
</reference>
<proteinExistence type="predicted"/>
<evidence type="ECO:0008006" key="4">
    <source>
        <dbReference type="Google" id="ProtNLM"/>
    </source>
</evidence>
<dbReference type="SUPFAM" id="SSF55248">
    <property type="entry name" value="PCD-like"/>
    <property type="match status" value="1"/>
</dbReference>
<organism evidence="2 3">
    <name type="scientific">Monosporascus cannonballus</name>
    <dbReference type="NCBI Taxonomy" id="155416"/>
    <lineage>
        <taxon>Eukaryota</taxon>
        <taxon>Fungi</taxon>
        <taxon>Dikarya</taxon>
        <taxon>Ascomycota</taxon>
        <taxon>Pezizomycotina</taxon>
        <taxon>Sordariomycetes</taxon>
        <taxon>Xylariomycetidae</taxon>
        <taxon>Xylariales</taxon>
        <taxon>Xylariales incertae sedis</taxon>
        <taxon>Monosporascus</taxon>
    </lineage>
</organism>
<dbReference type="EMBL" id="QJNS01000083">
    <property type="protein sequence ID" value="RYO88698.1"/>
    <property type="molecule type" value="Genomic_DNA"/>
</dbReference>
<name>A0ABY0HCY5_9PEZI</name>
<dbReference type="Proteomes" id="UP000294003">
    <property type="component" value="Unassembled WGS sequence"/>
</dbReference>
<feature type="compositionally biased region" description="Polar residues" evidence="1">
    <location>
        <begin position="1"/>
        <end position="13"/>
    </location>
</feature>
<evidence type="ECO:0000313" key="3">
    <source>
        <dbReference type="Proteomes" id="UP000294003"/>
    </source>
</evidence>
<dbReference type="Gene3D" id="3.30.1360.20">
    <property type="entry name" value="Transcriptional coactivator/pterin dehydratase"/>
    <property type="match status" value="1"/>
</dbReference>
<protein>
    <recommendedName>
        <fullName evidence="4">4a-hydroxytetrahydrobiopterin dehydratase</fullName>
    </recommendedName>
</protein>
<accession>A0ABY0HCY5</accession>